<dbReference type="GO" id="GO:0006955">
    <property type="term" value="P:immune response"/>
    <property type="evidence" value="ECO:0007669"/>
    <property type="project" value="InterPro"/>
</dbReference>
<evidence type="ECO:0008006" key="4">
    <source>
        <dbReference type="Google" id="ProtNLM"/>
    </source>
</evidence>
<dbReference type="SUPFAM" id="SSF54117">
    <property type="entry name" value="Interleukin 8-like chemokines"/>
    <property type="match status" value="1"/>
</dbReference>
<evidence type="ECO:0000313" key="3">
    <source>
        <dbReference type="Proteomes" id="UP000242638"/>
    </source>
</evidence>
<keyword evidence="3" id="KW-1185">Reference proteome</keyword>
<dbReference type="InterPro" id="IPR036048">
    <property type="entry name" value="Interleukin_8-like_sf"/>
</dbReference>
<keyword evidence="1" id="KW-0732">Signal</keyword>
<sequence length="95" mass="10965">MDLKVVFLVVSLMTLAIISTDAYIPTCCIKTRDIPLRKLMMAERFQFQNSAAGICDIDAILVYIKAQRKPWCAHPRYKKRLEKLMKWKKGTSTSL</sequence>
<evidence type="ECO:0000313" key="2">
    <source>
        <dbReference type="Ensembl" id="ENSPREP00000023520.1"/>
    </source>
</evidence>
<reference evidence="2" key="3">
    <citation type="submission" date="2025-09" db="UniProtKB">
        <authorList>
            <consortium name="Ensembl"/>
        </authorList>
    </citation>
    <scope>IDENTIFICATION</scope>
    <source>
        <strain evidence="2">Guanapo</strain>
    </source>
</reference>
<proteinExistence type="predicted"/>
<dbReference type="OMA" id="CCINTKS"/>
<dbReference type="Ensembl" id="ENSPRET00000023760.1">
    <property type="protein sequence ID" value="ENSPREP00000023520.1"/>
    <property type="gene ID" value="ENSPREG00000015875.1"/>
</dbReference>
<dbReference type="Gene3D" id="2.40.50.40">
    <property type="match status" value="1"/>
</dbReference>
<accession>A0A3P9PP41</accession>
<dbReference type="GO" id="GO:0008009">
    <property type="term" value="F:chemokine activity"/>
    <property type="evidence" value="ECO:0007669"/>
    <property type="project" value="InterPro"/>
</dbReference>
<organism evidence="2 3">
    <name type="scientific">Poecilia reticulata</name>
    <name type="common">Guppy</name>
    <name type="synonym">Acanthophacelus reticulatus</name>
    <dbReference type="NCBI Taxonomy" id="8081"/>
    <lineage>
        <taxon>Eukaryota</taxon>
        <taxon>Metazoa</taxon>
        <taxon>Chordata</taxon>
        <taxon>Craniata</taxon>
        <taxon>Vertebrata</taxon>
        <taxon>Euteleostomi</taxon>
        <taxon>Actinopterygii</taxon>
        <taxon>Neopterygii</taxon>
        <taxon>Teleostei</taxon>
        <taxon>Neoteleostei</taxon>
        <taxon>Acanthomorphata</taxon>
        <taxon>Ovalentaria</taxon>
        <taxon>Atherinomorphae</taxon>
        <taxon>Cyprinodontiformes</taxon>
        <taxon>Poeciliidae</taxon>
        <taxon>Poeciliinae</taxon>
        <taxon>Poecilia</taxon>
    </lineage>
</organism>
<dbReference type="Proteomes" id="UP000242638">
    <property type="component" value="Unassembled WGS sequence"/>
</dbReference>
<dbReference type="GeneTree" id="ENSGT01030000234769"/>
<reference evidence="3" key="1">
    <citation type="submission" date="2013-11" db="EMBL/GenBank/DDBJ databases">
        <title>The genomic landscape of the Guanapo guppy.</title>
        <authorList>
            <person name="Kuenstner A."/>
            <person name="Dreyer C."/>
        </authorList>
    </citation>
    <scope>NUCLEOTIDE SEQUENCE</scope>
    <source>
        <strain evidence="3">Guanapo</strain>
    </source>
</reference>
<dbReference type="AlphaFoldDB" id="A0A3P9PP41"/>
<dbReference type="Bgee" id="ENSPREG00000015875">
    <property type="expression patterns" value="Expressed in caudal fin and 1 other cell type or tissue"/>
</dbReference>
<feature type="signal peptide" evidence="1">
    <location>
        <begin position="1"/>
        <end position="22"/>
    </location>
</feature>
<evidence type="ECO:0000256" key="1">
    <source>
        <dbReference type="SAM" id="SignalP"/>
    </source>
</evidence>
<name>A0A3P9PP41_POERE</name>
<protein>
    <recommendedName>
        <fullName evidence="4">Chemokine interleukin-8-like domain-containing protein</fullName>
    </recommendedName>
</protein>
<feature type="chain" id="PRO_5018038320" description="Chemokine interleukin-8-like domain-containing protein" evidence="1">
    <location>
        <begin position="23"/>
        <end position="95"/>
    </location>
</feature>
<dbReference type="GO" id="GO:0005576">
    <property type="term" value="C:extracellular region"/>
    <property type="evidence" value="ECO:0007669"/>
    <property type="project" value="InterPro"/>
</dbReference>
<reference evidence="2" key="2">
    <citation type="submission" date="2025-08" db="UniProtKB">
        <authorList>
            <consortium name="Ensembl"/>
        </authorList>
    </citation>
    <scope>IDENTIFICATION</scope>
    <source>
        <strain evidence="2">Guanapo</strain>
    </source>
</reference>